<dbReference type="PANTHER" id="PTHR32063:SF0">
    <property type="entry name" value="SWARMING MOTILITY PROTEIN SWRC"/>
    <property type="match status" value="1"/>
</dbReference>
<feature type="transmembrane region" description="Helical" evidence="2">
    <location>
        <begin position="1237"/>
        <end position="1263"/>
    </location>
</feature>
<evidence type="ECO:0000313" key="4">
    <source>
        <dbReference type="Proteomes" id="UP001652431"/>
    </source>
</evidence>
<feature type="coiled-coil region" evidence="1">
    <location>
        <begin position="863"/>
        <end position="890"/>
    </location>
</feature>
<keyword evidence="1" id="KW-0175">Coiled coil</keyword>
<accession>A0ABT2RHV5</accession>
<feature type="transmembrane region" description="Helical" evidence="2">
    <location>
        <begin position="1134"/>
        <end position="1154"/>
    </location>
</feature>
<protein>
    <submittedName>
        <fullName evidence="3">Efflux RND transporter permease subunit</fullName>
    </submittedName>
</protein>
<feature type="transmembrane region" description="Helical" evidence="2">
    <location>
        <begin position="777"/>
        <end position="795"/>
    </location>
</feature>
<feature type="transmembrane region" description="Helical" evidence="2">
    <location>
        <begin position="687"/>
        <end position="707"/>
    </location>
</feature>
<comment type="caution">
    <text evidence="3">The sequence shown here is derived from an EMBL/GenBank/DDBJ whole genome shotgun (WGS) entry which is preliminary data.</text>
</comment>
<feature type="transmembrane region" description="Helical" evidence="2">
    <location>
        <begin position="615"/>
        <end position="635"/>
    </location>
</feature>
<feature type="transmembrane region" description="Helical" evidence="2">
    <location>
        <begin position="719"/>
        <end position="741"/>
    </location>
</feature>
<dbReference type="Gene3D" id="3.30.70.1320">
    <property type="entry name" value="Multidrug efflux transporter AcrB pore domain like"/>
    <property type="match status" value="1"/>
</dbReference>
<dbReference type="InterPro" id="IPR027463">
    <property type="entry name" value="AcrB_DN_DC_subdom"/>
</dbReference>
<keyword evidence="2" id="KW-1133">Transmembrane helix</keyword>
<dbReference type="Proteomes" id="UP001652431">
    <property type="component" value="Unassembled WGS sequence"/>
</dbReference>
<keyword evidence="2" id="KW-0812">Transmembrane</keyword>
<feature type="transmembrane region" description="Helical" evidence="2">
    <location>
        <begin position="589"/>
        <end position="608"/>
    </location>
</feature>
<dbReference type="Gene3D" id="3.30.70.1430">
    <property type="entry name" value="Multidrug efflux transporter AcrB pore domain"/>
    <property type="match status" value="2"/>
</dbReference>
<dbReference type="SUPFAM" id="SSF82714">
    <property type="entry name" value="Multidrug efflux transporter AcrB TolC docking domain, DN and DC subdomains"/>
    <property type="match status" value="2"/>
</dbReference>
<dbReference type="Pfam" id="PF00873">
    <property type="entry name" value="ACR_tran"/>
    <property type="match status" value="2"/>
</dbReference>
<feature type="transmembrane region" description="Helical" evidence="2">
    <location>
        <begin position="1209"/>
        <end position="1231"/>
    </location>
</feature>
<feature type="transmembrane region" description="Helical" evidence="2">
    <location>
        <begin position="1108"/>
        <end position="1127"/>
    </location>
</feature>
<feature type="transmembrane region" description="Helical" evidence="2">
    <location>
        <begin position="1160"/>
        <end position="1181"/>
    </location>
</feature>
<dbReference type="Gene3D" id="3.30.70.1440">
    <property type="entry name" value="Multidrug efflux transporter AcrB pore domain"/>
    <property type="match status" value="1"/>
</dbReference>
<feature type="transmembrane region" description="Helical" evidence="2">
    <location>
        <begin position="12"/>
        <end position="33"/>
    </location>
</feature>
<evidence type="ECO:0000313" key="3">
    <source>
        <dbReference type="EMBL" id="MCU6684985.1"/>
    </source>
</evidence>
<dbReference type="PANTHER" id="PTHR32063">
    <property type="match status" value="1"/>
</dbReference>
<evidence type="ECO:0000256" key="2">
    <source>
        <dbReference type="SAM" id="Phobius"/>
    </source>
</evidence>
<dbReference type="Gene3D" id="1.20.1640.10">
    <property type="entry name" value="Multidrug efflux transporter AcrB transmembrane domain"/>
    <property type="match status" value="2"/>
</dbReference>
<feature type="transmembrane region" description="Helical" evidence="2">
    <location>
        <begin position="641"/>
        <end position="666"/>
    </location>
</feature>
<proteinExistence type="predicted"/>
<dbReference type="Gene3D" id="3.30.2090.10">
    <property type="entry name" value="Multidrug efflux transporter AcrB TolC docking domain, DN and DC subdomains"/>
    <property type="match status" value="2"/>
</dbReference>
<feature type="coiled-coil region" evidence="1">
    <location>
        <begin position="185"/>
        <end position="386"/>
    </location>
</feature>
<dbReference type="InterPro" id="IPR001036">
    <property type="entry name" value="Acrflvin-R"/>
</dbReference>
<organism evidence="3 4">
    <name type="scientific">Dorea acetigenes</name>
    <dbReference type="NCBI Taxonomy" id="2981787"/>
    <lineage>
        <taxon>Bacteria</taxon>
        <taxon>Bacillati</taxon>
        <taxon>Bacillota</taxon>
        <taxon>Clostridia</taxon>
        <taxon>Lachnospirales</taxon>
        <taxon>Lachnospiraceae</taxon>
        <taxon>Dorea</taxon>
    </lineage>
</organism>
<sequence>MFSKFSVKRPYTVIVGVVLIFILGVVTFTNMTVDLLPDMNLPYAMVMTVYPGASPEEVETTVTRPVEQAMATVSNINNIQSSSSENTSTVILEFDQTANMDSVTIEMRENLDQISGYWPEEIASPIIMKLNPSMMPVLIAAISAGGEDAARTSKVIEEQVIPELESIEGVASVTSVGSIEESVEITVNEKEIENLNDEVSAKLNQQFREAQNALEEAKAQAEQGRAALEAGQAQAAAQMGDAEAQISVKAEELKQAQFEITEKKAELQMGEAQISQGLLAVQAAKAGLQAQLGQLEALLQSEKELQAAYDALLMKAPEDMTEEETAQLAEIEAQLAEIQGQLAGMGGYDAAQAQLAKALEEAEQQEAEYQEQKEQLTAGMEQLELVQAQLNEGALTLAQARGQLSSGQIQAAAGISQGTAQMAAGETALAQQETQLETAKEEAYEKADMAGVLSADMVKTFLTTQNFRMPAGYVNEDGMDYLIRVGDKFDSIADIENLVLLELEGMGPVKLSDIATVKLVDNADETYAKINGESGVMLSIQKQTGYSTGDVSDRILEKLDSLEKEEGIGVKAVTLMDQGIYIDLIVNSVLQNLVYGAILAIIILFVFLKSVRPTFVIACSIPISILTALVAMYFSGVTLNIISLSGLALGVGMLVDNSIVVIENIYRMRNEEGASAKEAAVEGARQVSGAIAASTLTTVCVFVPIVFTKGITRQLFVDMGLTIAYSLLASLLVALTVVPMMSAGILKKARQQGESAFYGRIKEGYGKILGKVLTFRLPVLLGALVLFVASGALSLSRGTEFIPQMESTELSMTLQMPQDSTLEETAAVADEVMERVGKIPDIQDIGSMVGSTGLLGGSSVNEAEFYAITKEKAELNNAQLKDRIEEVTEGLDGELTVNTSSMDLSALGSSGIVVQIKGKDLDRLREIAGDIKEIVEGVEGTQNVLDGTEDSTQEFRVTVDKEKAIAHGLTVAQVYQELAGKLSEASAATALSSDTEEYDVYVKDDVNESMTREDVRNMTLEVTKQDGTTETVKLSDVAEFEDAKGLQAISRKEQSRYMAVTAEIAEGDNIGLVSGRVKEALEDYQPPEGYSIEMAGEDETINEAMTELLKMLGLAIVFMYLIMVAQFQSLLSPFIVMFTVPLAFTGGFLGLWLTGKPVSVIAMIGFVMLSGIIVNNGIVFVDYTNQLIESGLPQKEALIEAGRTRLRPIIMTALTTILGLSTMAAGVGMGSDMVQPMAIVTIGGLLYGTVLTLFVVPCVFSLFHREKHSRSENPPANNGFSA</sequence>
<keyword evidence="2" id="KW-0472">Membrane</keyword>
<dbReference type="SUPFAM" id="SSF82866">
    <property type="entry name" value="Multidrug efflux transporter AcrB transmembrane domain"/>
    <property type="match status" value="2"/>
</dbReference>
<dbReference type="EMBL" id="JAOQJU010000001">
    <property type="protein sequence ID" value="MCU6684985.1"/>
    <property type="molecule type" value="Genomic_DNA"/>
</dbReference>
<evidence type="ECO:0000256" key="1">
    <source>
        <dbReference type="SAM" id="Coils"/>
    </source>
</evidence>
<gene>
    <name evidence="3" type="ORF">OCV99_00190</name>
</gene>
<name>A0ABT2RHV5_9FIRM</name>
<reference evidence="3 4" key="1">
    <citation type="journal article" date="2021" name="ISME Commun">
        <title>Automated analysis of genomic sequences facilitates high-throughput and comprehensive description of bacteria.</title>
        <authorList>
            <person name="Hitch T.C.A."/>
        </authorList>
    </citation>
    <scope>NUCLEOTIDE SEQUENCE [LARGE SCALE GENOMIC DNA]</scope>
    <source>
        <strain evidence="3 4">Sanger_03</strain>
    </source>
</reference>
<dbReference type="RefSeq" id="WP_158367167.1">
    <property type="nucleotide sequence ID" value="NZ_JAOQJU010000001.1"/>
</dbReference>
<dbReference type="SUPFAM" id="SSF82693">
    <property type="entry name" value="Multidrug efflux transporter AcrB pore domain, PN1, PN2, PC1 and PC2 subdomains"/>
    <property type="match status" value="3"/>
</dbReference>
<keyword evidence="4" id="KW-1185">Reference proteome</keyword>